<protein>
    <submittedName>
        <fullName evidence="10">O-acyltransferase</fullName>
        <ecNumber evidence="10">2.3.1.129</ecNumber>
    </submittedName>
</protein>
<keyword evidence="7 10" id="KW-0012">Acyltransferase</keyword>
<evidence type="ECO:0000256" key="6">
    <source>
        <dbReference type="ARBA" id="ARBA00023098"/>
    </source>
</evidence>
<dbReference type="InterPro" id="IPR029098">
    <property type="entry name" value="Acetyltransf_C"/>
</dbReference>
<dbReference type="GO" id="GO:0009245">
    <property type="term" value="P:lipid A biosynthetic process"/>
    <property type="evidence" value="ECO:0007669"/>
    <property type="project" value="UniProtKB-KW"/>
</dbReference>
<evidence type="ECO:0000256" key="1">
    <source>
        <dbReference type="ARBA" id="ARBA00022490"/>
    </source>
</evidence>
<keyword evidence="5" id="KW-0677">Repeat</keyword>
<dbReference type="NCBIfam" id="TIGR01852">
    <property type="entry name" value="lipid_A_lpxA"/>
    <property type="match status" value="1"/>
</dbReference>
<evidence type="ECO:0000256" key="3">
    <source>
        <dbReference type="ARBA" id="ARBA00022556"/>
    </source>
</evidence>
<proteinExistence type="predicted"/>
<dbReference type="NCBIfam" id="NF003657">
    <property type="entry name" value="PRK05289.1"/>
    <property type="match status" value="1"/>
</dbReference>
<accession>A0A5K7XFD6</accession>
<dbReference type="AlphaFoldDB" id="A0A5K7XFD6"/>
<evidence type="ECO:0000256" key="7">
    <source>
        <dbReference type="ARBA" id="ARBA00023315"/>
    </source>
</evidence>
<dbReference type="SUPFAM" id="SSF51161">
    <property type="entry name" value="Trimeric LpxA-like enzymes"/>
    <property type="match status" value="1"/>
</dbReference>
<dbReference type="Pfam" id="PF13720">
    <property type="entry name" value="Acetyltransf_11"/>
    <property type="match status" value="1"/>
</dbReference>
<keyword evidence="11" id="KW-1185">Reference proteome</keyword>
<name>A0A5K7XFD6_9BACT</name>
<dbReference type="Gene3D" id="2.160.10.10">
    <property type="entry name" value="Hexapeptide repeat proteins"/>
    <property type="match status" value="1"/>
</dbReference>
<dbReference type="PANTHER" id="PTHR43480">
    <property type="entry name" value="ACYL-[ACYL-CARRIER-PROTEIN]--UDP-N-ACETYLGLUCOSAMINE O-ACYLTRANSFERASE"/>
    <property type="match status" value="1"/>
</dbReference>
<feature type="domain" description="UDP N-acetylglucosamine O-acyltransferase C-terminal" evidence="9">
    <location>
        <begin position="173"/>
        <end position="252"/>
    </location>
</feature>
<dbReference type="PROSITE" id="PS00101">
    <property type="entry name" value="HEXAPEP_TRANSFERASES"/>
    <property type="match status" value="1"/>
</dbReference>
<evidence type="ECO:0000313" key="11">
    <source>
        <dbReference type="Proteomes" id="UP000326837"/>
    </source>
</evidence>
<evidence type="ECO:0000256" key="4">
    <source>
        <dbReference type="ARBA" id="ARBA00022679"/>
    </source>
</evidence>
<dbReference type="EC" id="2.3.1.129" evidence="10"/>
<dbReference type="InterPro" id="IPR018357">
    <property type="entry name" value="Hexapep_transf_CS"/>
</dbReference>
<dbReference type="InterPro" id="IPR037157">
    <property type="entry name" value="Acetyltransf_C_sf"/>
</dbReference>
<reference evidence="11" key="1">
    <citation type="submission" date="2019-10" db="EMBL/GenBank/DDBJ databases">
        <title>Lacipirellula parvula gen. nov., sp. nov., representing a lineage of planctomycetes widespread in freshwater anoxic habitats, and description of the family Lacipirellulaceae.</title>
        <authorList>
            <person name="Dedysh S.N."/>
            <person name="Kulichevskaya I.S."/>
            <person name="Beletsky A.V."/>
            <person name="Rakitin A.L."/>
            <person name="Mardanov A.V."/>
            <person name="Ivanova A.A."/>
            <person name="Saltykova V.X."/>
            <person name="Rijpstra W.I.C."/>
            <person name="Sinninghe Damste J.S."/>
            <person name="Ravin N.V."/>
        </authorList>
    </citation>
    <scope>NUCLEOTIDE SEQUENCE [LARGE SCALE GENOMIC DNA]</scope>
    <source>
        <strain evidence="11">PX69</strain>
    </source>
</reference>
<dbReference type="CDD" id="cd03351">
    <property type="entry name" value="LbH_UDP-GlcNAc_AT"/>
    <property type="match status" value="1"/>
</dbReference>
<dbReference type="EMBL" id="AP021861">
    <property type="protein sequence ID" value="BBO31699.1"/>
    <property type="molecule type" value="Genomic_DNA"/>
</dbReference>
<organism evidence="10 11">
    <name type="scientific">Lacipirellula parvula</name>
    <dbReference type="NCBI Taxonomy" id="2650471"/>
    <lineage>
        <taxon>Bacteria</taxon>
        <taxon>Pseudomonadati</taxon>
        <taxon>Planctomycetota</taxon>
        <taxon>Planctomycetia</taxon>
        <taxon>Pirellulales</taxon>
        <taxon>Lacipirellulaceae</taxon>
        <taxon>Lacipirellula</taxon>
    </lineage>
</organism>
<dbReference type="InterPro" id="IPR010137">
    <property type="entry name" value="Lipid_A_LpxA"/>
</dbReference>
<dbReference type="GO" id="GO:0016020">
    <property type="term" value="C:membrane"/>
    <property type="evidence" value="ECO:0007669"/>
    <property type="project" value="GOC"/>
</dbReference>
<keyword evidence="6" id="KW-0443">Lipid metabolism</keyword>
<gene>
    <name evidence="10" type="ORF">PLANPX_1311</name>
</gene>
<dbReference type="KEGG" id="lpav:PLANPX_1311"/>
<evidence type="ECO:0000256" key="8">
    <source>
        <dbReference type="SAM" id="MobiDB-lite"/>
    </source>
</evidence>
<dbReference type="PIRSF" id="PIRSF000456">
    <property type="entry name" value="UDP-GlcNAc_acltr"/>
    <property type="match status" value="1"/>
</dbReference>
<evidence type="ECO:0000256" key="2">
    <source>
        <dbReference type="ARBA" id="ARBA00022516"/>
    </source>
</evidence>
<feature type="region of interest" description="Disordered" evidence="8">
    <location>
        <begin position="267"/>
        <end position="287"/>
    </location>
</feature>
<dbReference type="Pfam" id="PF00132">
    <property type="entry name" value="Hexapep"/>
    <property type="match status" value="1"/>
</dbReference>
<sequence>MIHPTAVVSPRAVVHSSVEIGPFSIIEADAVIGQGCKLAGRTTIKSHTILGRDVVVGEGAVLGGLPQHISPPENPGRVIVGERTVIRENVTIHRAMITDGETRIGSDCLMMVGSHAAHDVRVGNRVIITNNVLLGGHVQIGDRAVLGGAAAVHQHCRVGRLAMVGACAKIVQDVPPFVLTDGEMGMIVGLNRVGLRRSGMTREEVDSLKEAYRLIYRRGYLFDEMVATLAKEHPTGPATELSEFFTGGKRGFAQERRSPPKATIRIHAAADDLEDEDSAGELKRKAG</sequence>
<dbReference type="InterPro" id="IPR011004">
    <property type="entry name" value="Trimer_LpxA-like_sf"/>
</dbReference>
<keyword evidence="4 10" id="KW-0808">Transferase</keyword>
<dbReference type="PANTHER" id="PTHR43480:SF1">
    <property type="entry name" value="ACYL-[ACYL-CARRIER-PROTEIN]--UDP-N-ACETYLGLUCOSAMINE O-ACYLTRANSFERASE, MITOCHONDRIAL-RELATED"/>
    <property type="match status" value="1"/>
</dbReference>
<dbReference type="GO" id="GO:0008780">
    <property type="term" value="F:acyl-[acyl-carrier-protein]-UDP-N-acetylglucosamine O-acyltransferase activity"/>
    <property type="evidence" value="ECO:0007669"/>
    <property type="project" value="UniProtKB-EC"/>
</dbReference>
<evidence type="ECO:0000259" key="9">
    <source>
        <dbReference type="Pfam" id="PF13720"/>
    </source>
</evidence>
<keyword evidence="3" id="KW-0441">Lipid A biosynthesis</keyword>
<evidence type="ECO:0000256" key="5">
    <source>
        <dbReference type="ARBA" id="ARBA00022737"/>
    </source>
</evidence>
<dbReference type="Gene3D" id="1.20.1180.10">
    <property type="entry name" value="Udp N-acetylglucosamine O-acyltransferase, C-terminal domain"/>
    <property type="match status" value="1"/>
</dbReference>
<evidence type="ECO:0000313" key="10">
    <source>
        <dbReference type="EMBL" id="BBO31699.1"/>
    </source>
</evidence>
<keyword evidence="1" id="KW-0963">Cytoplasm</keyword>
<dbReference type="InterPro" id="IPR001451">
    <property type="entry name" value="Hexapep"/>
</dbReference>
<dbReference type="RefSeq" id="WP_232536400.1">
    <property type="nucleotide sequence ID" value="NZ_AP021861.1"/>
</dbReference>
<dbReference type="Proteomes" id="UP000326837">
    <property type="component" value="Chromosome"/>
</dbReference>
<keyword evidence="2" id="KW-0444">Lipid biosynthesis</keyword>